<feature type="signal peptide" evidence="1">
    <location>
        <begin position="1"/>
        <end position="18"/>
    </location>
</feature>
<proteinExistence type="predicted"/>
<dbReference type="InterPro" id="IPR013766">
    <property type="entry name" value="Thioredoxin_domain"/>
</dbReference>
<dbReference type="Gene3D" id="3.40.30.10">
    <property type="entry name" value="Glutaredoxin"/>
    <property type="match status" value="1"/>
</dbReference>
<sequence length="430" mass="48218">MKKIYILSAVLAAFSLQAQFTVTVQAPAEFKDQDAILYTLNGSKDIIVTKEQNKNNSWTFKYPGHYMGMMKVYFPTSNNAVSFVSENKNISVKLDVQNGKVKDVAYLDEVNDIMSKQQEGSQKKELILPALAQIKEYYKDNTDFGKALKTEIDRLSGTSTGVDAAKHPFISYYNTNYAKFLSNSADPAKKVTQDDIVNFLDKSNDMLESSSLLRPVLVSYLNSGGNTNVGASVDTLLDRLKVETPRGQTVLSELIDIFDAYDMEEFKTKYLTLAKNLKCTITDRLATTLKSNANVEMGAAFPNVKFQSATNTSAKSLYDVKADKKVIIFWSSTCSHCESELPQLLAKYNDLKAKNIQVVGLSLDTDKNSYTQKIAAFPWINDSELRGWNSTYVDMYNVHATPTYFILDANNKIINKPDHVGDVLEYFKLK</sequence>
<dbReference type="Proteomes" id="UP000198769">
    <property type="component" value="Unassembled WGS sequence"/>
</dbReference>
<dbReference type="SUPFAM" id="SSF52833">
    <property type="entry name" value="Thioredoxin-like"/>
    <property type="match status" value="1"/>
</dbReference>
<dbReference type="InterPro" id="IPR050553">
    <property type="entry name" value="Thioredoxin_ResA/DsbE_sf"/>
</dbReference>
<gene>
    <name evidence="3" type="ORF">SAMN05421594_3197</name>
</gene>
<dbReference type="Pfam" id="PF00578">
    <property type="entry name" value="AhpC-TSA"/>
    <property type="match status" value="1"/>
</dbReference>
<dbReference type="PROSITE" id="PS51352">
    <property type="entry name" value="THIOREDOXIN_2"/>
    <property type="match status" value="1"/>
</dbReference>
<feature type="chain" id="PRO_5011527312" evidence="1">
    <location>
        <begin position="19"/>
        <end position="430"/>
    </location>
</feature>
<dbReference type="PANTHER" id="PTHR42852:SF13">
    <property type="entry name" value="PROTEIN DIPZ"/>
    <property type="match status" value="1"/>
</dbReference>
<dbReference type="CDD" id="cd02966">
    <property type="entry name" value="TlpA_like_family"/>
    <property type="match status" value="1"/>
</dbReference>
<name>A0A1I4ZSF3_CHROL</name>
<dbReference type="InterPro" id="IPR000866">
    <property type="entry name" value="AhpC/TSA"/>
</dbReference>
<evidence type="ECO:0000313" key="4">
    <source>
        <dbReference type="Proteomes" id="UP000198769"/>
    </source>
</evidence>
<dbReference type="EMBL" id="FOVD01000004">
    <property type="protein sequence ID" value="SFN53181.1"/>
    <property type="molecule type" value="Genomic_DNA"/>
</dbReference>
<evidence type="ECO:0000313" key="3">
    <source>
        <dbReference type="EMBL" id="SFN53181.1"/>
    </source>
</evidence>
<evidence type="ECO:0000256" key="1">
    <source>
        <dbReference type="SAM" id="SignalP"/>
    </source>
</evidence>
<dbReference type="PANTHER" id="PTHR42852">
    <property type="entry name" value="THIOL:DISULFIDE INTERCHANGE PROTEIN DSBE"/>
    <property type="match status" value="1"/>
</dbReference>
<feature type="domain" description="Thioredoxin" evidence="2">
    <location>
        <begin position="295"/>
        <end position="430"/>
    </location>
</feature>
<evidence type="ECO:0000259" key="2">
    <source>
        <dbReference type="PROSITE" id="PS51352"/>
    </source>
</evidence>
<organism evidence="3 4">
    <name type="scientific">Chryseobacterium oleae</name>
    <dbReference type="NCBI Taxonomy" id="491207"/>
    <lineage>
        <taxon>Bacteria</taxon>
        <taxon>Pseudomonadati</taxon>
        <taxon>Bacteroidota</taxon>
        <taxon>Flavobacteriia</taxon>
        <taxon>Flavobacteriales</taxon>
        <taxon>Weeksellaceae</taxon>
        <taxon>Chryseobacterium group</taxon>
        <taxon>Chryseobacterium</taxon>
    </lineage>
</organism>
<protein>
    <submittedName>
        <fullName evidence="3">Peroxiredoxin</fullName>
    </submittedName>
</protein>
<dbReference type="InterPro" id="IPR036249">
    <property type="entry name" value="Thioredoxin-like_sf"/>
</dbReference>
<dbReference type="OrthoDB" id="6399635at2"/>
<keyword evidence="4" id="KW-1185">Reference proteome</keyword>
<dbReference type="AlphaFoldDB" id="A0A1I4ZSF3"/>
<accession>A0A1I4ZSF3</accession>
<reference evidence="4" key="1">
    <citation type="submission" date="2016-10" db="EMBL/GenBank/DDBJ databases">
        <authorList>
            <person name="Varghese N."/>
            <person name="Submissions S."/>
        </authorList>
    </citation>
    <scope>NUCLEOTIDE SEQUENCE [LARGE SCALE GENOMIC DNA]</scope>
    <source>
        <strain evidence="4">DSM 25575</strain>
    </source>
</reference>
<keyword evidence="1" id="KW-0732">Signal</keyword>
<dbReference type="RefSeq" id="WP_090025366.1">
    <property type="nucleotide sequence ID" value="NZ_FOVD01000004.1"/>
</dbReference>